<accession>A0AAV2QW70</accession>
<dbReference type="PANTHER" id="PTHR11927:SF9">
    <property type="entry name" value="L-FUCOSYLTRANSFERASE"/>
    <property type="match status" value="1"/>
</dbReference>
<evidence type="ECO:0000256" key="3">
    <source>
        <dbReference type="RuleBase" id="RU363129"/>
    </source>
</evidence>
<keyword evidence="1 3" id="KW-0328">Glycosyltransferase</keyword>
<keyword evidence="2 3" id="KW-0808">Transferase</keyword>
<keyword evidence="3" id="KW-0325">Glycoprotein</keyword>
<dbReference type="GO" id="GO:0008107">
    <property type="term" value="F:galactoside 2-alpha-L-fucosyltransferase activity"/>
    <property type="evidence" value="ECO:0007669"/>
    <property type="project" value="InterPro"/>
</dbReference>
<evidence type="ECO:0000313" key="4">
    <source>
        <dbReference type="EMBL" id="CAL4104061.1"/>
    </source>
</evidence>
<evidence type="ECO:0000256" key="2">
    <source>
        <dbReference type="ARBA" id="ARBA00022679"/>
    </source>
</evidence>
<comment type="caution">
    <text evidence="4">The sequence shown here is derived from an EMBL/GenBank/DDBJ whole genome shotgun (WGS) entry which is preliminary data.</text>
</comment>
<protein>
    <recommendedName>
        <fullName evidence="3">L-Fucosyltransferase</fullName>
        <ecNumber evidence="3">2.4.1.-</ecNumber>
    </recommendedName>
</protein>
<dbReference type="CDD" id="cd11301">
    <property type="entry name" value="Fut1_Fut2_like"/>
    <property type="match status" value="1"/>
</dbReference>
<dbReference type="Gene3D" id="3.40.50.11350">
    <property type="match status" value="1"/>
</dbReference>
<comment type="similarity">
    <text evidence="3">Belongs to the glycosyltransferase 11 family.</text>
</comment>
<organism evidence="4 5">
    <name type="scientific">Meganyctiphanes norvegica</name>
    <name type="common">Northern krill</name>
    <name type="synonym">Thysanopoda norvegica</name>
    <dbReference type="NCBI Taxonomy" id="48144"/>
    <lineage>
        <taxon>Eukaryota</taxon>
        <taxon>Metazoa</taxon>
        <taxon>Ecdysozoa</taxon>
        <taxon>Arthropoda</taxon>
        <taxon>Crustacea</taxon>
        <taxon>Multicrustacea</taxon>
        <taxon>Malacostraca</taxon>
        <taxon>Eumalacostraca</taxon>
        <taxon>Eucarida</taxon>
        <taxon>Euphausiacea</taxon>
        <taxon>Euphausiidae</taxon>
        <taxon>Meganyctiphanes</taxon>
    </lineage>
</organism>
<comment type="pathway">
    <text evidence="3">Protein modification; protein glycosylation.</text>
</comment>
<gene>
    <name evidence="4" type="ORF">MNOR_LOCUS17707</name>
</gene>
<name>A0AAV2QW70_MEGNR</name>
<proteinExistence type="inferred from homology"/>
<dbReference type="EC" id="2.4.1.-" evidence="3"/>
<feature type="non-terminal residue" evidence="4">
    <location>
        <position position="376"/>
    </location>
</feature>
<keyword evidence="3" id="KW-0812">Transmembrane</keyword>
<feature type="transmembrane region" description="Helical" evidence="3">
    <location>
        <begin position="12"/>
        <end position="32"/>
    </location>
</feature>
<dbReference type="GO" id="GO:0005975">
    <property type="term" value="P:carbohydrate metabolic process"/>
    <property type="evidence" value="ECO:0007669"/>
    <property type="project" value="InterPro"/>
</dbReference>
<keyword evidence="3" id="KW-0472">Membrane</keyword>
<dbReference type="EMBL" id="CAXKWB010012282">
    <property type="protein sequence ID" value="CAL4104061.1"/>
    <property type="molecule type" value="Genomic_DNA"/>
</dbReference>
<keyword evidence="3" id="KW-1133">Transmembrane helix</keyword>
<sequence>MFNCFGNSRRLRTLLLSLIFCGVFVVALVVWVTQPWKAGINLPYGMQLYQKAKDKSVTLFYNTTPRPRILPTIIPQQAWVRYPDDLLWQGYRLPVLTAQPHGRLGNVLMEYATLYALSRVYNVSAVVHPDMKRDLKYFENISLPNMPGPYNPKDWTVIQSLEKNILNYAPLELAASGLLGPHQFLIKQWPHEIQLFDLVRDEIRQQFTWNKEIWNTVQTYIRNVGIMLKKKGKTKPVFIGVHVRRTDYIKFIEQFGGSEMPTTIYFKRAFEYYKNKYKDAFFIISTDDQDYVNQEFKLYKDDIILTPGMSPQVDMALLTACNHSVITLGTYSFWTGYLTGGEVLYPDLNFTNKKYYFAKPFYEGVRLYFKPIPPRR</sequence>
<keyword evidence="5" id="KW-1185">Reference proteome</keyword>
<dbReference type="GO" id="GO:0032580">
    <property type="term" value="C:Golgi cisterna membrane"/>
    <property type="evidence" value="ECO:0007669"/>
    <property type="project" value="UniProtKB-SubCell"/>
</dbReference>
<evidence type="ECO:0000256" key="1">
    <source>
        <dbReference type="ARBA" id="ARBA00022676"/>
    </source>
</evidence>
<reference evidence="4 5" key="1">
    <citation type="submission" date="2024-05" db="EMBL/GenBank/DDBJ databases">
        <authorList>
            <person name="Wallberg A."/>
        </authorList>
    </citation>
    <scope>NUCLEOTIDE SEQUENCE [LARGE SCALE GENOMIC DNA]</scope>
</reference>
<dbReference type="Pfam" id="PF01531">
    <property type="entry name" value="Glyco_transf_11"/>
    <property type="match status" value="1"/>
</dbReference>
<dbReference type="AlphaFoldDB" id="A0AAV2QW70"/>
<keyword evidence="3" id="KW-0735">Signal-anchor</keyword>
<comment type="subcellular location">
    <subcellularLocation>
        <location evidence="3">Golgi apparatus</location>
        <location evidence="3">Golgi stack membrane</location>
        <topology evidence="3">Single-pass type II membrane protein</topology>
    </subcellularLocation>
</comment>
<dbReference type="Proteomes" id="UP001497623">
    <property type="component" value="Unassembled WGS sequence"/>
</dbReference>
<evidence type="ECO:0000313" key="5">
    <source>
        <dbReference type="Proteomes" id="UP001497623"/>
    </source>
</evidence>
<dbReference type="InterPro" id="IPR002516">
    <property type="entry name" value="Glyco_trans_11"/>
</dbReference>
<keyword evidence="3" id="KW-0333">Golgi apparatus</keyword>
<dbReference type="PANTHER" id="PTHR11927">
    <property type="entry name" value="GALACTOSIDE 2-L-FUCOSYLTRANSFERASE"/>
    <property type="match status" value="1"/>
</dbReference>